<dbReference type="InterPro" id="IPR045465">
    <property type="entry name" value="Trans_reg_dom"/>
</dbReference>
<gene>
    <name evidence="2" type="ORF">DI626_01285</name>
</gene>
<comment type="caution">
    <text evidence="2">The sequence shown here is derived from an EMBL/GenBank/DDBJ whole genome shotgun (WGS) entry which is preliminary data.</text>
</comment>
<reference evidence="2 3" key="1">
    <citation type="submission" date="2017-08" db="EMBL/GenBank/DDBJ databases">
        <title>Infants hospitalized years apart are colonized by the same room-sourced microbial strains.</title>
        <authorList>
            <person name="Brooks B."/>
            <person name="Olm M.R."/>
            <person name="Firek B.A."/>
            <person name="Baker R."/>
            <person name="Thomas B.C."/>
            <person name="Morowitz M.J."/>
            <person name="Banfield J.F."/>
        </authorList>
    </citation>
    <scope>NUCLEOTIDE SEQUENCE [LARGE SCALE GENOMIC DNA]</scope>
    <source>
        <strain evidence="2">S2_018_000_R2_104</strain>
    </source>
</reference>
<sequence length="273" mass="31278">MSKSSWAELPDATKPDSYSFMAGACGEVWAWEFLRRFPEYHADWDKYGGGKQTTVFIPPMKPEDIGSQKRWISRILEEGGEEPRTLHVDDYAAERWGLKKLAPYDQPYGKPVVFLKPVSMYPMLIRREEDLIPFLEEIGGYDGTPHVNAIVPDKAIFVFDLETSRMDQIRVLKEALDCIYEENRALHSIKRTGFPKKETEYLKRHLRVLDLLRTVPDISCADIAIALGYDETVTGKSAAQQGHRWKEQALAAQRNYRSFLYKPSTTGNGQIEV</sequence>
<evidence type="ECO:0000259" key="1">
    <source>
        <dbReference type="Pfam" id="PF20109"/>
    </source>
</evidence>
<accession>A0A2W5C018</accession>
<evidence type="ECO:0000313" key="2">
    <source>
        <dbReference type="EMBL" id="PZO88665.1"/>
    </source>
</evidence>
<dbReference type="AlphaFoldDB" id="A0A2W5C018"/>
<dbReference type="Proteomes" id="UP000249557">
    <property type="component" value="Unassembled WGS sequence"/>
</dbReference>
<evidence type="ECO:0000313" key="3">
    <source>
        <dbReference type="Proteomes" id="UP000249557"/>
    </source>
</evidence>
<name>A0A2W5C018_9BACT</name>
<organism evidence="2 3">
    <name type="scientific">Micavibrio aeruginosavorus</name>
    <dbReference type="NCBI Taxonomy" id="349221"/>
    <lineage>
        <taxon>Bacteria</taxon>
        <taxon>Pseudomonadati</taxon>
        <taxon>Bdellovibrionota</taxon>
        <taxon>Bdellovibrionia</taxon>
        <taxon>Bdellovibrionales</taxon>
        <taxon>Pseudobdellovibrionaceae</taxon>
        <taxon>Micavibrio</taxon>
    </lineage>
</organism>
<protein>
    <recommendedName>
        <fullName evidence="1">Transcriptional regulator-like domain-containing protein</fullName>
    </recommendedName>
</protein>
<feature type="domain" description="Transcriptional regulator-like" evidence="1">
    <location>
        <begin position="14"/>
        <end position="47"/>
    </location>
</feature>
<dbReference type="EMBL" id="QFNK01000011">
    <property type="protein sequence ID" value="PZO88665.1"/>
    <property type="molecule type" value="Genomic_DNA"/>
</dbReference>
<proteinExistence type="predicted"/>
<dbReference type="Pfam" id="PF20109">
    <property type="entry name" value="Trans_reg_dom"/>
    <property type="match status" value="1"/>
</dbReference>